<dbReference type="InterPro" id="IPR045263">
    <property type="entry name" value="GLUT"/>
</dbReference>
<dbReference type="PANTHER" id="PTHR23503:SF8">
    <property type="entry name" value="FACILITATED GLUCOSE TRANSPORTER PROTEIN 1"/>
    <property type="match status" value="1"/>
</dbReference>
<dbReference type="SUPFAM" id="SSF103473">
    <property type="entry name" value="MFS general substrate transporter"/>
    <property type="match status" value="1"/>
</dbReference>
<dbReference type="PRINTS" id="PR00171">
    <property type="entry name" value="SUGRTRNSPORT"/>
</dbReference>
<evidence type="ECO:0000259" key="7">
    <source>
        <dbReference type="PROSITE" id="PS50850"/>
    </source>
</evidence>
<proteinExistence type="inferred from homology"/>
<evidence type="ECO:0000256" key="5">
    <source>
        <dbReference type="ARBA" id="ARBA00023136"/>
    </source>
</evidence>
<comment type="subcellular location">
    <subcellularLocation>
        <location evidence="1">Membrane</location>
        <topology evidence="1">Multi-pass membrane protein</topology>
    </subcellularLocation>
</comment>
<dbReference type="InterPro" id="IPR005829">
    <property type="entry name" value="Sugar_transporter_CS"/>
</dbReference>
<dbReference type="Pfam" id="PF00083">
    <property type="entry name" value="Sugar_tr"/>
    <property type="match status" value="1"/>
</dbReference>
<dbReference type="PROSITE" id="PS00216">
    <property type="entry name" value="SUGAR_TRANSPORT_1"/>
    <property type="match status" value="1"/>
</dbReference>
<keyword evidence="2 6" id="KW-0813">Transport</keyword>
<feature type="domain" description="Major facilitator superfamily (MFS) profile" evidence="7">
    <location>
        <begin position="11"/>
        <end position="449"/>
    </location>
</feature>
<keyword evidence="4" id="KW-1133">Transmembrane helix</keyword>
<dbReference type="PROSITE" id="PS00217">
    <property type="entry name" value="SUGAR_TRANSPORT_2"/>
    <property type="match status" value="1"/>
</dbReference>
<dbReference type="PANTHER" id="PTHR23503">
    <property type="entry name" value="SOLUTE CARRIER FAMILY 2"/>
    <property type="match status" value="1"/>
</dbReference>
<dbReference type="EnsemblMetazoa" id="RPRC002241-RA">
    <property type="protein sequence ID" value="RPRC002241-PA"/>
    <property type="gene ID" value="RPRC002241"/>
</dbReference>
<dbReference type="Gene3D" id="1.20.1250.20">
    <property type="entry name" value="MFS general substrate transporter like domains"/>
    <property type="match status" value="1"/>
</dbReference>
<evidence type="ECO:0000256" key="2">
    <source>
        <dbReference type="ARBA" id="ARBA00022448"/>
    </source>
</evidence>
<evidence type="ECO:0000313" key="9">
    <source>
        <dbReference type="Proteomes" id="UP000015103"/>
    </source>
</evidence>
<dbReference type="Proteomes" id="UP000015103">
    <property type="component" value="Unassembled WGS sequence"/>
</dbReference>
<evidence type="ECO:0000256" key="4">
    <source>
        <dbReference type="ARBA" id="ARBA00022989"/>
    </source>
</evidence>
<dbReference type="EMBL" id="ACPB03016597">
    <property type="status" value="NOT_ANNOTATED_CDS"/>
    <property type="molecule type" value="Genomic_DNA"/>
</dbReference>
<dbReference type="STRING" id="13249.T1HDW9"/>
<keyword evidence="3" id="KW-0812">Transmembrane</keyword>
<dbReference type="PROSITE" id="PS50850">
    <property type="entry name" value="MFS"/>
    <property type="match status" value="1"/>
</dbReference>
<organism evidence="8 9">
    <name type="scientific">Rhodnius prolixus</name>
    <name type="common">Triatomid bug</name>
    <dbReference type="NCBI Taxonomy" id="13249"/>
    <lineage>
        <taxon>Eukaryota</taxon>
        <taxon>Metazoa</taxon>
        <taxon>Ecdysozoa</taxon>
        <taxon>Arthropoda</taxon>
        <taxon>Hexapoda</taxon>
        <taxon>Insecta</taxon>
        <taxon>Pterygota</taxon>
        <taxon>Neoptera</taxon>
        <taxon>Paraneoptera</taxon>
        <taxon>Hemiptera</taxon>
        <taxon>Heteroptera</taxon>
        <taxon>Panheteroptera</taxon>
        <taxon>Cimicomorpha</taxon>
        <taxon>Reduviidae</taxon>
        <taxon>Triatominae</taxon>
        <taxon>Rhodnius</taxon>
    </lineage>
</organism>
<comment type="similarity">
    <text evidence="6">Belongs to the major facilitator superfamily. Sugar transporter (TC 2.A.1.1) family.</text>
</comment>
<dbReference type="VEuPathDB" id="VectorBase:RPRC002241"/>
<sequence length="462" mass="51219">LKMKFALAWAVAAGAIGSGFQHGYNTGVLNSPQAVMEEWTRKVLNNPSNFAVKMYWSSVVSAFCVGAMCGGALSGIMANRFGRKKSLLMNNFLVVLAVISMVLAKNTSNIYLLIVGRFIIGINTGLNTGLGPTYLYEIAPVSQRGAIGCIYQLVITTTILLAQVMSIDGLLGNMALWDYLYCVVIIPAIYQCFALWNATESPRYVLQKEKDTLSLLNTLRILYPEERVLRIAQQVWNDVEDGKNLQKVSIKKLFQIPRLRIPTMIILALMLSQQTSGIDVVVIYSAGLFEMKGYRKSTANAVSIGIGIVNMLATLFLVFVIDVFGRKPLLMIGFCGMIISTVGLYTLVFLISAYSVAMYLWVILVYIYVLFFSISAGPFPWVILPELFSTSARMTGISFTVCANWFFVNIVTVSYPPLLSAMGPLIFLVFIVFQVLSLVVIWIFVPETAKRPVEMITSLFDK</sequence>
<dbReference type="NCBIfam" id="TIGR00879">
    <property type="entry name" value="SP"/>
    <property type="match status" value="1"/>
</dbReference>
<protein>
    <submittedName>
        <fullName evidence="8">MFS domain-containing protein</fullName>
    </submittedName>
</protein>
<dbReference type="AlphaFoldDB" id="T1HDW9"/>
<dbReference type="HOGENOM" id="CLU_001265_30_5_1"/>
<dbReference type="InterPro" id="IPR005828">
    <property type="entry name" value="MFS_sugar_transport-like"/>
</dbReference>
<keyword evidence="5" id="KW-0472">Membrane</keyword>
<dbReference type="InParanoid" id="T1HDW9"/>
<dbReference type="OMA" id="WAQTGIN"/>
<dbReference type="GO" id="GO:0015149">
    <property type="term" value="F:hexose transmembrane transporter activity"/>
    <property type="evidence" value="ECO:0007669"/>
    <property type="project" value="TreeGrafter"/>
</dbReference>
<evidence type="ECO:0000256" key="1">
    <source>
        <dbReference type="ARBA" id="ARBA00004141"/>
    </source>
</evidence>
<accession>T1HDW9</accession>
<evidence type="ECO:0000256" key="6">
    <source>
        <dbReference type="RuleBase" id="RU003346"/>
    </source>
</evidence>
<dbReference type="InterPro" id="IPR036259">
    <property type="entry name" value="MFS_trans_sf"/>
</dbReference>
<dbReference type="InterPro" id="IPR020846">
    <property type="entry name" value="MFS_dom"/>
</dbReference>
<evidence type="ECO:0000313" key="8">
    <source>
        <dbReference type="EnsemblMetazoa" id="RPRC002241-PA"/>
    </source>
</evidence>
<reference evidence="8" key="1">
    <citation type="submission" date="2015-05" db="UniProtKB">
        <authorList>
            <consortium name="EnsemblMetazoa"/>
        </authorList>
    </citation>
    <scope>IDENTIFICATION</scope>
</reference>
<dbReference type="eggNOG" id="KOG0569">
    <property type="taxonomic scope" value="Eukaryota"/>
</dbReference>
<dbReference type="InterPro" id="IPR003663">
    <property type="entry name" value="Sugar/inositol_transpt"/>
</dbReference>
<keyword evidence="9" id="KW-1185">Reference proteome</keyword>
<name>T1HDW9_RHOPR</name>
<evidence type="ECO:0000256" key="3">
    <source>
        <dbReference type="ARBA" id="ARBA00022692"/>
    </source>
</evidence>
<dbReference type="GO" id="GO:0016020">
    <property type="term" value="C:membrane"/>
    <property type="evidence" value="ECO:0007669"/>
    <property type="project" value="UniProtKB-SubCell"/>
</dbReference>